<evidence type="ECO:0008006" key="4">
    <source>
        <dbReference type="Google" id="ProtNLM"/>
    </source>
</evidence>
<name>A0A0F9S8N8_9ZZZZ</name>
<sequence>MTDNLNFDRFELSNDRGEIILPIGHYALINGKSDKKDEFPTISIYGLGSCIALILFDEKNRLSGMSHVLLPKSNHKKIITYPHKYADLTVQYLIRELMDRGAQKELIKAIIVGGSKIFDLVNNIIGEENIKIIMDELDKYGIKIIKKSIGGMQGRIIKFNTRNFTVLVKLSGDNKFQEL</sequence>
<dbReference type="HAMAP" id="MF_01440">
    <property type="entry name" value="CheD"/>
    <property type="match status" value="1"/>
</dbReference>
<accession>A0A0F9S8N8</accession>
<dbReference type="InterPro" id="IPR038592">
    <property type="entry name" value="CheD-like_sf"/>
</dbReference>
<dbReference type="PANTHER" id="PTHR35147:SF1">
    <property type="entry name" value="CHEMORECEPTOR GLUTAMINE DEAMIDASE CHED-RELATED"/>
    <property type="match status" value="1"/>
</dbReference>
<dbReference type="AlphaFoldDB" id="A0A0F9S8N8"/>
<evidence type="ECO:0000256" key="2">
    <source>
        <dbReference type="ARBA" id="ARBA00022801"/>
    </source>
</evidence>
<evidence type="ECO:0000313" key="3">
    <source>
        <dbReference type="EMBL" id="KKN25743.1"/>
    </source>
</evidence>
<keyword evidence="1" id="KW-0145">Chemotaxis</keyword>
<dbReference type="SUPFAM" id="SSF64438">
    <property type="entry name" value="CNF1/YfiH-like putative cysteine hydrolases"/>
    <property type="match status" value="1"/>
</dbReference>
<protein>
    <recommendedName>
        <fullName evidence="4">Chemoreceptor glutamine deamidase CheD</fullName>
    </recommendedName>
</protein>
<reference evidence="3" key="1">
    <citation type="journal article" date="2015" name="Nature">
        <title>Complex archaea that bridge the gap between prokaryotes and eukaryotes.</title>
        <authorList>
            <person name="Spang A."/>
            <person name="Saw J.H."/>
            <person name="Jorgensen S.L."/>
            <person name="Zaremba-Niedzwiedzka K."/>
            <person name="Martijn J."/>
            <person name="Lind A.E."/>
            <person name="van Eijk R."/>
            <person name="Schleper C."/>
            <person name="Guy L."/>
            <person name="Ettema T.J."/>
        </authorList>
    </citation>
    <scope>NUCLEOTIDE SEQUENCE</scope>
</reference>
<dbReference type="GO" id="GO:0006935">
    <property type="term" value="P:chemotaxis"/>
    <property type="evidence" value="ECO:0007669"/>
    <property type="project" value="UniProtKB-KW"/>
</dbReference>
<dbReference type="Pfam" id="PF03975">
    <property type="entry name" value="CheD"/>
    <property type="match status" value="1"/>
</dbReference>
<dbReference type="InterPro" id="IPR005659">
    <property type="entry name" value="Chemorcpt_Glu_NH3ase_CheD"/>
</dbReference>
<dbReference type="GO" id="GO:0050568">
    <property type="term" value="F:protein-glutamine glutaminase activity"/>
    <property type="evidence" value="ECO:0007669"/>
    <property type="project" value="InterPro"/>
</dbReference>
<evidence type="ECO:0000256" key="1">
    <source>
        <dbReference type="ARBA" id="ARBA00022500"/>
    </source>
</evidence>
<organism evidence="3">
    <name type="scientific">marine sediment metagenome</name>
    <dbReference type="NCBI Taxonomy" id="412755"/>
    <lineage>
        <taxon>unclassified sequences</taxon>
        <taxon>metagenomes</taxon>
        <taxon>ecological metagenomes</taxon>
    </lineage>
</organism>
<keyword evidence="2" id="KW-0378">Hydrolase</keyword>
<dbReference type="InterPro" id="IPR011324">
    <property type="entry name" value="Cytotoxic_necrot_fac-like_cat"/>
</dbReference>
<dbReference type="CDD" id="cd16352">
    <property type="entry name" value="CheD"/>
    <property type="match status" value="1"/>
</dbReference>
<gene>
    <name evidence="3" type="ORF">LCGC14_0881680</name>
</gene>
<dbReference type="EMBL" id="LAZR01002777">
    <property type="protein sequence ID" value="KKN25743.1"/>
    <property type="molecule type" value="Genomic_DNA"/>
</dbReference>
<comment type="caution">
    <text evidence="3">The sequence shown here is derived from an EMBL/GenBank/DDBJ whole genome shotgun (WGS) entry which is preliminary data.</text>
</comment>
<proteinExistence type="inferred from homology"/>
<dbReference type="Gene3D" id="3.30.1330.200">
    <property type="match status" value="1"/>
</dbReference>
<dbReference type="PANTHER" id="PTHR35147">
    <property type="entry name" value="CHEMORECEPTOR GLUTAMINE DEAMIDASE CHED-RELATED"/>
    <property type="match status" value="1"/>
</dbReference>